<accession>A0A840S7A3</accession>
<evidence type="ECO:0000313" key="4">
    <source>
        <dbReference type="EMBL" id="MBB5204886.1"/>
    </source>
</evidence>
<reference evidence="4 5" key="1">
    <citation type="submission" date="2020-08" db="EMBL/GenBank/DDBJ databases">
        <title>Genomic Encyclopedia of Type Strains, Phase IV (KMG-IV): sequencing the most valuable type-strain genomes for metagenomic binning, comparative biology and taxonomic classification.</title>
        <authorList>
            <person name="Goeker M."/>
        </authorList>
    </citation>
    <scope>NUCLEOTIDE SEQUENCE [LARGE SCALE GENOMIC DNA]</scope>
    <source>
        <strain evidence="4 5">DSM 23958</strain>
    </source>
</reference>
<keyword evidence="1" id="KW-0808">Transferase</keyword>
<dbReference type="AlphaFoldDB" id="A0A840S7A3"/>
<dbReference type="InterPro" id="IPR000182">
    <property type="entry name" value="GNAT_dom"/>
</dbReference>
<dbReference type="RefSeq" id="WP_246071489.1">
    <property type="nucleotide sequence ID" value="NZ_CP040709.1"/>
</dbReference>
<protein>
    <submittedName>
        <fullName evidence="4">Ribosomal protein S18 acetylase RimI-like enzyme</fullName>
    </submittedName>
</protein>
<evidence type="ECO:0000256" key="1">
    <source>
        <dbReference type="ARBA" id="ARBA00022679"/>
    </source>
</evidence>
<proteinExistence type="predicted"/>
<dbReference type="Gene3D" id="3.40.630.30">
    <property type="match status" value="1"/>
</dbReference>
<evidence type="ECO:0000259" key="3">
    <source>
        <dbReference type="PROSITE" id="PS51186"/>
    </source>
</evidence>
<keyword evidence="2" id="KW-0012">Acyltransferase</keyword>
<dbReference type="CDD" id="cd04301">
    <property type="entry name" value="NAT_SF"/>
    <property type="match status" value="1"/>
</dbReference>
<dbReference type="GO" id="GO:0005840">
    <property type="term" value="C:ribosome"/>
    <property type="evidence" value="ECO:0007669"/>
    <property type="project" value="UniProtKB-KW"/>
</dbReference>
<dbReference type="PANTHER" id="PTHR43877:SF2">
    <property type="entry name" value="AMINOALKYLPHOSPHONATE N-ACETYLTRANSFERASE-RELATED"/>
    <property type="match status" value="1"/>
</dbReference>
<keyword evidence="4" id="KW-0687">Ribonucleoprotein</keyword>
<dbReference type="PROSITE" id="PS51186">
    <property type="entry name" value="GNAT"/>
    <property type="match status" value="1"/>
</dbReference>
<dbReference type="Pfam" id="PF00583">
    <property type="entry name" value="Acetyltransf_1"/>
    <property type="match status" value="1"/>
</dbReference>
<name>A0A840S7A3_9BURK</name>
<keyword evidence="5" id="KW-1185">Reference proteome</keyword>
<dbReference type="SUPFAM" id="SSF55729">
    <property type="entry name" value="Acyl-CoA N-acyltransferases (Nat)"/>
    <property type="match status" value="1"/>
</dbReference>
<organism evidence="4 5">
    <name type="scientific">Inhella inkyongensis</name>
    <dbReference type="NCBI Taxonomy" id="392593"/>
    <lineage>
        <taxon>Bacteria</taxon>
        <taxon>Pseudomonadati</taxon>
        <taxon>Pseudomonadota</taxon>
        <taxon>Betaproteobacteria</taxon>
        <taxon>Burkholderiales</taxon>
        <taxon>Sphaerotilaceae</taxon>
        <taxon>Inhella</taxon>
    </lineage>
</organism>
<dbReference type="InterPro" id="IPR016181">
    <property type="entry name" value="Acyl_CoA_acyltransferase"/>
</dbReference>
<dbReference type="Proteomes" id="UP000554837">
    <property type="component" value="Unassembled WGS sequence"/>
</dbReference>
<gene>
    <name evidence="4" type="ORF">HNQ51_002205</name>
</gene>
<evidence type="ECO:0000256" key="2">
    <source>
        <dbReference type="ARBA" id="ARBA00023315"/>
    </source>
</evidence>
<dbReference type="GO" id="GO:0016747">
    <property type="term" value="F:acyltransferase activity, transferring groups other than amino-acyl groups"/>
    <property type="evidence" value="ECO:0007669"/>
    <property type="project" value="InterPro"/>
</dbReference>
<feature type="domain" description="N-acetyltransferase" evidence="3">
    <location>
        <begin position="5"/>
        <end position="171"/>
    </location>
</feature>
<dbReference type="EMBL" id="JACHHO010000003">
    <property type="protein sequence ID" value="MBB5204886.1"/>
    <property type="molecule type" value="Genomic_DNA"/>
</dbReference>
<dbReference type="InterPro" id="IPR050832">
    <property type="entry name" value="Bact_Acetyltransf"/>
</dbReference>
<sequence length="171" mass="18355">MNPTFHLVPLQDMAALHLVPLLQDTVAQGASIGWTSAPSTERALAFWEGCQASCGRGERLGWVVLGGDGQVLGSAQLVLDMPENGRHRAEVCKVMVAPAARRQGLGEFLMRTAEAAARAQGRSLLVLDTLLGSAAERLYRRLGFEVCGAIPGYAMSTTGQLEATQMMFKRL</sequence>
<keyword evidence="4" id="KW-0689">Ribosomal protein</keyword>
<evidence type="ECO:0000313" key="5">
    <source>
        <dbReference type="Proteomes" id="UP000554837"/>
    </source>
</evidence>
<dbReference type="PANTHER" id="PTHR43877">
    <property type="entry name" value="AMINOALKYLPHOSPHONATE N-ACETYLTRANSFERASE-RELATED-RELATED"/>
    <property type="match status" value="1"/>
</dbReference>
<comment type="caution">
    <text evidence="4">The sequence shown here is derived from an EMBL/GenBank/DDBJ whole genome shotgun (WGS) entry which is preliminary data.</text>
</comment>